<evidence type="ECO:0008006" key="5">
    <source>
        <dbReference type="Google" id="ProtNLM"/>
    </source>
</evidence>
<evidence type="ECO:0000256" key="2">
    <source>
        <dbReference type="SAM" id="SignalP"/>
    </source>
</evidence>
<feature type="signal peptide" evidence="2">
    <location>
        <begin position="1"/>
        <end position="23"/>
    </location>
</feature>
<accession>A0A4P2QA57</accession>
<reference evidence="3 4" key="1">
    <citation type="submission" date="2015-09" db="EMBL/GenBank/DDBJ databases">
        <title>Sorangium comparison.</title>
        <authorList>
            <person name="Zaburannyi N."/>
            <person name="Bunk B."/>
            <person name="Overmann J."/>
            <person name="Mueller R."/>
        </authorList>
    </citation>
    <scope>NUCLEOTIDE SEQUENCE [LARGE SCALE GENOMIC DNA]</scope>
    <source>
        <strain evidence="3 4">So ceGT47</strain>
    </source>
</reference>
<dbReference type="Proteomes" id="UP000295781">
    <property type="component" value="Chromosome"/>
</dbReference>
<evidence type="ECO:0000256" key="1">
    <source>
        <dbReference type="SAM" id="MobiDB-lite"/>
    </source>
</evidence>
<dbReference type="EMBL" id="CP012670">
    <property type="protein sequence ID" value="AUX26146.1"/>
    <property type="molecule type" value="Genomic_DNA"/>
</dbReference>
<evidence type="ECO:0000313" key="3">
    <source>
        <dbReference type="EMBL" id="AUX26146.1"/>
    </source>
</evidence>
<dbReference type="PROSITE" id="PS51257">
    <property type="entry name" value="PROKAR_LIPOPROTEIN"/>
    <property type="match status" value="1"/>
</dbReference>
<feature type="compositionally biased region" description="Gly residues" evidence="1">
    <location>
        <begin position="42"/>
        <end position="71"/>
    </location>
</feature>
<feature type="chain" id="PRO_5020488638" description="HYR domain-containing protein" evidence="2">
    <location>
        <begin position="24"/>
        <end position="512"/>
    </location>
</feature>
<dbReference type="AlphaFoldDB" id="A0A4P2QA57"/>
<dbReference type="OrthoDB" id="5523398at2"/>
<name>A0A4P2QA57_SORCE</name>
<proteinExistence type="predicted"/>
<sequence>MRRLRVSSVLIALLGAAASGALAAVGCSASGERRDPGPGAPLTGGAGGAAGGGGSSSEGGGGTPPQEGLGGAVFYDDDAGVVDGAVNPCGTECGPEELCDLNHLGLDDDCDGEVDETCACVAGQAHGCFKGDPSYRAAEGCFSGTSLCTEMGVWGPCLGGRHATEGCFSDNPLGCHALQAPPFADVDLKEGTGTFSADAAPGSESWTVACPAGIDPCPAVSGSDPPDDFKPLQSGEYKVTYTKRLADGAEKSCEYALYVGAPGLRVELEWEHDLGGDGVDLDLHVHRPNDTQPWAVSGSPSDCGYNNCTVESLAASSELAWFSDTASPPAPVRWYQDPVEAKNTCYFAPRGAGKAWRDLGRGCHNPRLDIDNITCSPEVTDPNSSDFCAPENINIDYPPFGEWIRIGVHYYSGHGFNYAVHPRVKIFCNGALGADLGPAGFYDPEAPVTFAPEDATTRYWLVADVAFVDGGECGEDTCVVRPLYEDEATKTPLLTTRSSVESSFGPAYPPPP</sequence>
<keyword evidence="2" id="KW-0732">Signal</keyword>
<evidence type="ECO:0000313" key="4">
    <source>
        <dbReference type="Proteomes" id="UP000295781"/>
    </source>
</evidence>
<dbReference type="RefSeq" id="WP_129353563.1">
    <property type="nucleotide sequence ID" value="NZ_CP012670.1"/>
</dbReference>
<gene>
    <name evidence="3" type="ORF">SOCEGT47_067070</name>
</gene>
<organism evidence="3 4">
    <name type="scientific">Sorangium cellulosum</name>
    <name type="common">Polyangium cellulosum</name>
    <dbReference type="NCBI Taxonomy" id="56"/>
    <lineage>
        <taxon>Bacteria</taxon>
        <taxon>Pseudomonadati</taxon>
        <taxon>Myxococcota</taxon>
        <taxon>Polyangia</taxon>
        <taxon>Polyangiales</taxon>
        <taxon>Polyangiaceae</taxon>
        <taxon>Sorangium</taxon>
    </lineage>
</organism>
<protein>
    <recommendedName>
        <fullName evidence="5">HYR domain-containing protein</fullName>
    </recommendedName>
</protein>
<feature type="region of interest" description="Disordered" evidence="1">
    <location>
        <begin position="28"/>
        <end position="73"/>
    </location>
</feature>